<organism evidence="2 3">
    <name type="scientific">Salix dunnii</name>
    <dbReference type="NCBI Taxonomy" id="1413687"/>
    <lineage>
        <taxon>Eukaryota</taxon>
        <taxon>Viridiplantae</taxon>
        <taxon>Streptophyta</taxon>
        <taxon>Embryophyta</taxon>
        <taxon>Tracheophyta</taxon>
        <taxon>Spermatophyta</taxon>
        <taxon>Magnoliopsida</taxon>
        <taxon>eudicotyledons</taxon>
        <taxon>Gunneridae</taxon>
        <taxon>Pentapetalae</taxon>
        <taxon>rosids</taxon>
        <taxon>fabids</taxon>
        <taxon>Malpighiales</taxon>
        <taxon>Salicaceae</taxon>
        <taxon>Saliceae</taxon>
        <taxon>Salix</taxon>
    </lineage>
</organism>
<dbReference type="AlphaFoldDB" id="A0A835KGA7"/>
<evidence type="ECO:0000256" key="1">
    <source>
        <dbReference type="SAM" id="Phobius"/>
    </source>
</evidence>
<keyword evidence="1" id="KW-0812">Transmembrane</keyword>
<dbReference type="Proteomes" id="UP000657918">
    <property type="component" value="Chromosome 4"/>
</dbReference>
<protein>
    <submittedName>
        <fullName evidence="2">Uncharacterized protein</fullName>
    </submittedName>
</protein>
<comment type="caution">
    <text evidence="2">The sequence shown here is derived from an EMBL/GenBank/DDBJ whole genome shotgun (WGS) entry which is preliminary data.</text>
</comment>
<name>A0A835KGA7_9ROSI</name>
<feature type="transmembrane region" description="Helical" evidence="1">
    <location>
        <begin position="40"/>
        <end position="62"/>
    </location>
</feature>
<proteinExistence type="predicted"/>
<keyword evidence="3" id="KW-1185">Reference proteome</keyword>
<gene>
    <name evidence="2" type="ORF">SADUNF_Sadunf04G0153700</name>
</gene>
<accession>A0A835KGA7</accession>
<dbReference type="EMBL" id="JADGMS010000004">
    <property type="protein sequence ID" value="KAF9684779.1"/>
    <property type="molecule type" value="Genomic_DNA"/>
</dbReference>
<keyword evidence="1" id="KW-1133">Transmembrane helix</keyword>
<reference evidence="2 3" key="1">
    <citation type="submission" date="2020-10" db="EMBL/GenBank/DDBJ databases">
        <title>Plant Genome Project.</title>
        <authorList>
            <person name="Zhang R.-G."/>
        </authorList>
    </citation>
    <scope>NUCLEOTIDE SEQUENCE [LARGE SCALE GENOMIC DNA]</scope>
    <source>
        <strain evidence="2">FAFU-HL-1</strain>
        <tissue evidence="2">Leaf</tissue>
    </source>
</reference>
<evidence type="ECO:0000313" key="2">
    <source>
        <dbReference type="EMBL" id="KAF9684779.1"/>
    </source>
</evidence>
<evidence type="ECO:0000313" key="3">
    <source>
        <dbReference type="Proteomes" id="UP000657918"/>
    </source>
</evidence>
<keyword evidence="1" id="KW-0472">Membrane</keyword>
<sequence length="105" mass="12325">MGVKMGSLVRFRLRWVSGMVLKLQNISHYNMRTKIPAIPLRYYMVVNFFVLEVKILIQFLFYTNSYLRISLCFSMVCSKPQKRGVGVLFNALTYMNTSLIFNQLI</sequence>